<dbReference type="AlphaFoldDB" id="A0AAD7BQB3"/>
<dbReference type="PROSITE" id="PS50181">
    <property type="entry name" value="FBOX"/>
    <property type="match status" value="1"/>
</dbReference>
<gene>
    <name evidence="2" type="ORF">FB45DRAFT_921361</name>
</gene>
<evidence type="ECO:0000313" key="2">
    <source>
        <dbReference type="EMBL" id="KAJ7627438.1"/>
    </source>
</evidence>
<protein>
    <recommendedName>
        <fullName evidence="1">F-box domain-containing protein</fullName>
    </recommendedName>
</protein>
<dbReference type="EMBL" id="JARKIF010000011">
    <property type="protein sequence ID" value="KAJ7627438.1"/>
    <property type="molecule type" value="Genomic_DNA"/>
</dbReference>
<feature type="domain" description="F-box" evidence="1">
    <location>
        <begin position="1"/>
        <end position="44"/>
    </location>
</feature>
<comment type="caution">
    <text evidence="2">The sequence shown here is derived from an EMBL/GenBank/DDBJ whole genome shotgun (WGS) entry which is preliminary data.</text>
</comment>
<dbReference type="InterPro" id="IPR001810">
    <property type="entry name" value="F-box_dom"/>
</dbReference>
<accession>A0AAD7BQB3</accession>
<proteinExistence type="predicted"/>
<sequence length="459" mass="51397">MFLTLPTDLLEEIGKELDHTDQGHLRAVCKELEDATQRIFFSQLVIKTGKHLLRNDHPHLELLKALAAGQTGWNVHARKIHFIPGPYVAPERKKRLAFLRFGSEKKRESGQREVETLLKSALATMTHVRAIFWKPNSRDVVSLREVIADFIGRLPVLDEFGLDFTCMNLDCDAFTPPSVHGVRRFELTAFQWREMSSTRHPITDLIQSQGHLTSLHLYGREAWTEIWVALREARIALTEITTNVISTDLFKYLLSYTGVRKLDLGFQDAGSQAENDCLAGELYDSALLHHADSLVELRCAARYEGRLSFGEHNVHVVAQLRRLNFLTVSVNAGDGVALPSPEDDVVEEPDNLVDTTVNLLLETAATSLPALHRLTICAADPEANRDVICCCCGGGGLSRWKAVNRLIRRAVHGFRGSVANPFEVQVGGEVYGLRLLEGRCVKEEGGTYESYLKTKVTYD</sequence>
<reference evidence="2" key="1">
    <citation type="submission" date="2023-03" db="EMBL/GenBank/DDBJ databases">
        <title>Massive genome expansion in bonnet fungi (Mycena s.s.) driven by repeated elements and novel gene families across ecological guilds.</title>
        <authorList>
            <consortium name="Lawrence Berkeley National Laboratory"/>
            <person name="Harder C.B."/>
            <person name="Miyauchi S."/>
            <person name="Viragh M."/>
            <person name="Kuo A."/>
            <person name="Thoen E."/>
            <person name="Andreopoulos B."/>
            <person name="Lu D."/>
            <person name="Skrede I."/>
            <person name="Drula E."/>
            <person name="Henrissat B."/>
            <person name="Morin E."/>
            <person name="Kohler A."/>
            <person name="Barry K."/>
            <person name="LaButti K."/>
            <person name="Morin E."/>
            <person name="Salamov A."/>
            <person name="Lipzen A."/>
            <person name="Mereny Z."/>
            <person name="Hegedus B."/>
            <person name="Baldrian P."/>
            <person name="Stursova M."/>
            <person name="Weitz H."/>
            <person name="Taylor A."/>
            <person name="Grigoriev I.V."/>
            <person name="Nagy L.G."/>
            <person name="Martin F."/>
            <person name="Kauserud H."/>
        </authorList>
    </citation>
    <scope>NUCLEOTIDE SEQUENCE</scope>
    <source>
        <strain evidence="2">9284</strain>
    </source>
</reference>
<organism evidence="2 3">
    <name type="scientific">Roridomyces roridus</name>
    <dbReference type="NCBI Taxonomy" id="1738132"/>
    <lineage>
        <taxon>Eukaryota</taxon>
        <taxon>Fungi</taxon>
        <taxon>Dikarya</taxon>
        <taxon>Basidiomycota</taxon>
        <taxon>Agaricomycotina</taxon>
        <taxon>Agaricomycetes</taxon>
        <taxon>Agaricomycetidae</taxon>
        <taxon>Agaricales</taxon>
        <taxon>Marasmiineae</taxon>
        <taxon>Mycenaceae</taxon>
        <taxon>Roridomyces</taxon>
    </lineage>
</organism>
<evidence type="ECO:0000313" key="3">
    <source>
        <dbReference type="Proteomes" id="UP001221142"/>
    </source>
</evidence>
<keyword evidence="3" id="KW-1185">Reference proteome</keyword>
<dbReference type="Proteomes" id="UP001221142">
    <property type="component" value="Unassembled WGS sequence"/>
</dbReference>
<name>A0AAD7BQB3_9AGAR</name>
<evidence type="ECO:0000259" key="1">
    <source>
        <dbReference type="PROSITE" id="PS50181"/>
    </source>
</evidence>